<sequence length="482" mass="53099">MDMDSATPHALVVPALPPSHGVSCMRMARALLAVGFDVSFIYFSSRPPPHHPKLHTIPTASQDVYLPLANDSGIDTYLVADGIPPQHLTKPFFHTPAMSDNLLRLILHLQQQGHPPTCLVSDSFVPWTAPVAQRAGIPRIEFWTANALAYLLNLNVPALCRANIFPEKVTGNAPPDWKSESPFMLDCIPCLPPVSVELYPAPVRFDKEPSQFRSLLKELCSSVEFSERILIYTLSELEPDAFRGLQAMGISAHAIAGPLIHYDFKIQEGQEQGYNSGPAHETKGNSSKEQCLLWLDTQAESSVIYVAFGTVANLSAKDVEELALGLEASGNPFLWAIRDDSHVKPGLRGKGMVTSWAPQVKVLAHKAVGGFLTHCGWNSTIESLWEGVPMLFCPQFGDQVSNMWCMCEMWGTGLEMKRTNNGGMERAYVEAGVKGLLQGEEGCRAKKRAEAMQEMVRAACQQEGKSFCNLRKLYDDMKALTM</sequence>
<dbReference type="Proteomes" id="UP000886520">
    <property type="component" value="Chromosome 25"/>
</dbReference>
<dbReference type="EMBL" id="JABFUD020000025">
    <property type="protein sequence ID" value="KAI5059697.1"/>
    <property type="molecule type" value="Genomic_DNA"/>
</dbReference>
<dbReference type="FunFam" id="3.40.50.2000:FF:000060">
    <property type="entry name" value="Glycosyltransferase"/>
    <property type="match status" value="1"/>
</dbReference>
<comment type="similarity">
    <text evidence="1 3">Belongs to the UDP-glycosyltransferase family.</text>
</comment>
<dbReference type="InterPro" id="IPR002213">
    <property type="entry name" value="UDP_glucos_trans"/>
</dbReference>
<dbReference type="Gene3D" id="3.40.50.2000">
    <property type="entry name" value="Glycogen Phosphorylase B"/>
    <property type="match status" value="2"/>
</dbReference>
<gene>
    <name evidence="5" type="ORF">GOP47_0026016</name>
</gene>
<dbReference type="PROSITE" id="PS00375">
    <property type="entry name" value="UDPGT"/>
    <property type="match status" value="1"/>
</dbReference>
<dbReference type="PANTHER" id="PTHR11926:SF774">
    <property type="entry name" value="UDP-GLYCOSYLTRANSFERASE 85A1-RELATED"/>
    <property type="match status" value="1"/>
</dbReference>
<evidence type="ECO:0000256" key="1">
    <source>
        <dbReference type="ARBA" id="ARBA00009995"/>
    </source>
</evidence>
<organism evidence="5 6">
    <name type="scientific">Adiantum capillus-veneris</name>
    <name type="common">Maidenhair fern</name>
    <dbReference type="NCBI Taxonomy" id="13818"/>
    <lineage>
        <taxon>Eukaryota</taxon>
        <taxon>Viridiplantae</taxon>
        <taxon>Streptophyta</taxon>
        <taxon>Embryophyta</taxon>
        <taxon>Tracheophyta</taxon>
        <taxon>Polypodiopsida</taxon>
        <taxon>Polypodiidae</taxon>
        <taxon>Polypodiales</taxon>
        <taxon>Pteridineae</taxon>
        <taxon>Pteridaceae</taxon>
        <taxon>Vittarioideae</taxon>
        <taxon>Adiantum</taxon>
    </lineage>
</organism>
<evidence type="ECO:0000313" key="5">
    <source>
        <dbReference type="EMBL" id="KAI5059697.1"/>
    </source>
</evidence>
<dbReference type="SUPFAM" id="SSF53756">
    <property type="entry name" value="UDP-Glycosyltransferase/glycogen phosphorylase"/>
    <property type="match status" value="1"/>
</dbReference>
<dbReference type="Pfam" id="PF00201">
    <property type="entry name" value="UDPGT"/>
    <property type="match status" value="1"/>
</dbReference>
<evidence type="ECO:0000256" key="4">
    <source>
        <dbReference type="RuleBase" id="RU362057"/>
    </source>
</evidence>
<keyword evidence="6" id="KW-1185">Reference proteome</keyword>
<accession>A0A9D4U1Z9</accession>
<evidence type="ECO:0000313" key="6">
    <source>
        <dbReference type="Proteomes" id="UP000886520"/>
    </source>
</evidence>
<dbReference type="AlphaFoldDB" id="A0A9D4U1Z9"/>
<dbReference type="OrthoDB" id="5835829at2759"/>
<comment type="caution">
    <text evidence="5">The sequence shown here is derived from an EMBL/GenBank/DDBJ whole genome shotgun (WGS) entry which is preliminary data.</text>
</comment>
<dbReference type="EC" id="2.4.1.-" evidence="4"/>
<protein>
    <recommendedName>
        <fullName evidence="4">Glycosyltransferase</fullName>
        <ecNumber evidence="4">2.4.1.-</ecNumber>
    </recommendedName>
</protein>
<dbReference type="CDD" id="cd03784">
    <property type="entry name" value="GT1_Gtf-like"/>
    <property type="match status" value="1"/>
</dbReference>
<dbReference type="PANTHER" id="PTHR11926">
    <property type="entry name" value="GLUCOSYL/GLUCURONOSYL TRANSFERASES"/>
    <property type="match status" value="1"/>
</dbReference>
<name>A0A9D4U1Z9_ADICA</name>
<proteinExistence type="inferred from homology"/>
<keyword evidence="3" id="KW-0328">Glycosyltransferase</keyword>
<reference evidence="5" key="1">
    <citation type="submission" date="2021-01" db="EMBL/GenBank/DDBJ databases">
        <title>Adiantum capillus-veneris genome.</title>
        <authorList>
            <person name="Fang Y."/>
            <person name="Liao Q."/>
        </authorList>
    </citation>
    <scope>NUCLEOTIDE SEQUENCE</scope>
    <source>
        <strain evidence="5">H3</strain>
        <tissue evidence="5">Leaf</tissue>
    </source>
</reference>
<dbReference type="GO" id="GO:0008194">
    <property type="term" value="F:UDP-glycosyltransferase activity"/>
    <property type="evidence" value="ECO:0007669"/>
    <property type="project" value="InterPro"/>
</dbReference>
<evidence type="ECO:0000256" key="3">
    <source>
        <dbReference type="RuleBase" id="RU003718"/>
    </source>
</evidence>
<evidence type="ECO:0000256" key="2">
    <source>
        <dbReference type="ARBA" id="ARBA00022679"/>
    </source>
</evidence>
<dbReference type="InterPro" id="IPR035595">
    <property type="entry name" value="UDP_glycos_trans_CS"/>
</dbReference>
<keyword evidence="2 3" id="KW-0808">Transferase</keyword>